<dbReference type="AlphaFoldDB" id="A0A8S3XJU3"/>
<organism evidence="1 2">
    <name type="scientific">Parnassius apollo</name>
    <name type="common">Apollo butterfly</name>
    <name type="synonym">Papilio apollo</name>
    <dbReference type="NCBI Taxonomy" id="110799"/>
    <lineage>
        <taxon>Eukaryota</taxon>
        <taxon>Metazoa</taxon>
        <taxon>Ecdysozoa</taxon>
        <taxon>Arthropoda</taxon>
        <taxon>Hexapoda</taxon>
        <taxon>Insecta</taxon>
        <taxon>Pterygota</taxon>
        <taxon>Neoptera</taxon>
        <taxon>Endopterygota</taxon>
        <taxon>Lepidoptera</taxon>
        <taxon>Glossata</taxon>
        <taxon>Ditrysia</taxon>
        <taxon>Papilionoidea</taxon>
        <taxon>Papilionidae</taxon>
        <taxon>Parnassiinae</taxon>
        <taxon>Parnassini</taxon>
        <taxon>Parnassius</taxon>
        <taxon>Parnassius</taxon>
    </lineage>
</organism>
<protein>
    <submittedName>
        <fullName evidence="1">(apollo) hypothetical protein</fullName>
    </submittedName>
</protein>
<keyword evidence="2" id="KW-1185">Reference proteome</keyword>
<dbReference type="Proteomes" id="UP000691718">
    <property type="component" value="Unassembled WGS sequence"/>
</dbReference>
<evidence type="ECO:0000313" key="2">
    <source>
        <dbReference type="Proteomes" id="UP000691718"/>
    </source>
</evidence>
<accession>A0A8S3XJU3</accession>
<dbReference type="OrthoDB" id="10472994at2759"/>
<reference evidence="1" key="1">
    <citation type="submission" date="2021-04" db="EMBL/GenBank/DDBJ databases">
        <authorList>
            <person name="Tunstrom K."/>
        </authorList>
    </citation>
    <scope>NUCLEOTIDE SEQUENCE</scope>
</reference>
<name>A0A8S3XJU3_PARAO</name>
<sequence length="154" mass="16899">MLYSKHFESTCFNEKKLFRTAVPGVQCYKDTTISNLPDQPAIFEPIASSSRVYPLRDHNPNIIAPTNDSEMFVYESSKQEGDQKNKILSALIKEVLNSCFDAGLNICASVCDLDGVNNKALDLLGASVENPCIETTNKELESLNGATSGNSRMT</sequence>
<evidence type="ECO:0000313" key="1">
    <source>
        <dbReference type="EMBL" id="CAG5019180.1"/>
    </source>
</evidence>
<proteinExistence type="predicted"/>
<dbReference type="EMBL" id="CAJQZP010001129">
    <property type="protein sequence ID" value="CAG5019180.1"/>
    <property type="molecule type" value="Genomic_DNA"/>
</dbReference>
<gene>
    <name evidence="1" type="ORF">PAPOLLO_LOCUS17006</name>
</gene>
<comment type="caution">
    <text evidence="1">The sequence shown here is derived from an EMBL/GenBank/DDBJ whole genome shotgun (WGS) entry which is preliminary data.</text>
</comment>